<dbReference type="Proteomes" id="UP000317421">
    <property type="component" value="Unassembled WGS sequence"/>
</dbReference>
<evidence type="ECO:0000313" key="1">
    <source>
        <dbReference type="EMBL" id="TWU00244.1"/>
    </source>
</evidence>
<sequence length="121" mass="13733">MNGDKGMAERQGEADCAWTVEISIDDFLKRAFSSSEKGELLFGWSGVTSPGKTVDSLWNWVTICDYVMEGFVHYELRVGSEGRNSLLELKLHGTNRDEYVPRQIHFYLEQSGLKGLIQKLD</sequence>
<protein>
    <submittedName>
        <fullName evidence="1">Uncharacterized protein</fullName>
    </submittedName>
</protein>
<accession>A0A5C6APW9</accession>
<dbReference type="EMBL" id="SJPR01000001">
    <property type="protein sequence ID" value="TWU00244.1"/>
    <property type="molecule type" value="Genomic_DNA"/>
</dbReference>
<dbReference type="AlphaFoldDB" id="A0A5C6APW9"/>
<keyword evidence="2" id="KW-1185">Reference proteome</keyword>
<evidence type="ECO:0000313" key="2">
    <source>
        <dbReference type="Proteomes" id="UP000317421"/>
    </source>
</evidence>
<organism evidence="1 2">
    <name type="scientific">Botrimarina colliarenosi</name>
    <dbReference type="NCBI Taxonomy" id="2528001"/>
    <lineage>
        <taxon>Bacteria</taxon>
        <taxon>Pseudomonadati</taxon>
        <taxon>Planctomycetota</taxon>
        <taxon>Planctomycetia</taxon>
        <taxon>Pirellulales</taxon>
        <taxon>Lacipirellulaceae</taxon>
        <taxon>Botrimarina</taxon>
    </lineage>
</organism>
<gene>
    <name evidence="1" type="ORF">Pla108_11910</name>
</gene>
<comment type="caution">
    <text evidence="1">The sequence shown here is derived from an EMBL/GenBank/DDBJ whole genome shotgun (WGS) entry which is preliminary data.</text>
</comment>
<reference evidence="1 2" key="1">
    <citation type="submission" date="2019-02" db="EMBL/GenBank/DDBJ databases">
        <title>Deep-cultivation of Planctomycetes and their phenomic and genomic characterization uncovers novel biology.</title>
        <authorList>
            <person name="Wiegand S."/>
            <person name="Jogler M."/>
            <person name="Boedeker C."/>
            <person name="Pinto D."/>
            <person name="Vollmers J."/>
            <person name="Rivas-Marin E."/>
            <person name="Kohn T."/>
            <person name="Peeters S.H."/>
            <person name="Heuer A."/>
            <person name="Rast P."/>
            <person name="Oberbeckmann S."/>
            <person name="Bunk B."/>
            <person name="Jeske O."/>
            <person name="Meyerdierks A."/>
            <person name="Storesund J.E."/>
            <person name="Kallscheuer N."/>
            <person name="Luecker S."/>
            <person name="Lage O.M."/>
            <person name="Pohl T."/>
            <person name="Merkel B.J."/>
            <person name="Hornburger P."/>
            <person name="Mueller R.-W."/>
            <person name="Bruemmer F."/>
            <person name="Labrenz M."/>
            <person name="Spormann A.M."/>
            <person name="Op Den Camp H."/>
            <person name="Overmann J."/>
            <person name="Amann R."/>
            <person name="Jetten M.S.M."/>
            <person name="Mascher T."/>
            <person name="Medema M.H."/>
            <person name="Devos D.P."/>
            <person name="Kaster A.-K."/>
            <person name="Ovreas L."/>
            <person name="Rohde M."/>
            <person name="Galperin M.Y."/>
            <person name="Jogler C."/>
        </authorList>
    </citation>
    <scope>NUCLEOTIDE SEQUENCE [LARGE SCALE GENOMIC DNA]</scope>
    <source>
        <strain evidence="1 2">Pla108</strain>
    </source>
</reference>
<name>A0A5C6APW9_9BACT</name>
<proteinExistence type="predicted"/>